<dbReference type="Proteomes" id="UP000675781">
    <property type="component" value="Unassembled WGS sequence"/>
</dbReference>
<reference evidence="2" key="1">
    <citation type="submission" date="2021-04" db="EMBL/GenBank/DDBJ databases">
        <title>Genome based classification of Actinospica acidithermotolerans sp. nov., an actinobacterium isolated from an Indonesian hot spring.</title>
        <authorList>
            <person name="Kusuma A.B."/>
            <person name="Putra K.E."/>
            <person name="Nafisah S."/>
            <person name="Loh J."/>
            <person name="Nouioui I."/>
            <person name="Goodfellow M."/>
        </authorList>
    </citation>
    <scope>NUCLEOTIDE SEQUENCE</scope>
    <source>
        <strain evidence="2">CSCA 57</strain>
    </source>
</reference>
<protein>
    <recommendedName>
        <fullName evidence="1">Mycothiol-dependent maleylpyruvate isomerase metal-binding domain-containing protein</fullName>
    </recommendedName>
</protein>
<comment type="caution">
    <text evidence="2">The sequence shown here is derived from an EMBL/GenBank/DDBJ whole genome shotgun (WGS) entry which is preliminary data.</text>
</comment>
<dbReference type="Pfam" id="PF11716">
    <property type="entry name" value="MDMPI_N"/>
    <property type="match status" value="1"/>
</dbReference>
<dbReference type="InterPro" id="IPR024344">
    <property type="entry name" value="MDMPI_metal-binding"/>
</dbReference>
<dbReference type="AlphaFoldDB" id="A0A941EY38"/>
<proteinExistence type="predicted"/>
<keyword evidence="3" id="KW-1185">Reference proteome</keyword>
<accession>A0A941EY38</accession>
<gene>
    <name evidence="2" type="ORF">KDL01_34745</name>
</gene>
<sequence>MHNTPESPELLKMLDERSRAFRAAIESAPDLGAQVPSCPEWTLLELARHVGGASTSNRP</sequence>
<name>A0A941EY38_9ACTN</name>
<organism evidence="2 3">
    <name type="scientific">Actinospica durhamensis</name>
    <dbReference type="NCBI Taxonomy" id="1508375"/>
    <lineage>
        <taxon>Bacteria</taxon>
        <taxon>Bacillati</taxon>
        <taxon>Actinomycetota</taxon>
        <taxon>Actinomycetes</taxon>
        <taxon>Catenulisporales</taxon>
        <taxon>Actinospicaceae</taxon>
        <taxon>Actinospica</taxon>
    </lineage>
</organism>
<evidence type="ECO:0000259" key="1">
    <source>
        <dbReference type="Pfam" id="PF11716"/>
    </source>
</evidence>
<dbReference type="RefSeq" id="WP_212532934.1">
    <property type="nucleotide sequence ID" value="NZ_JAGSOG010000293.1"/>
</dbReference>
<dbReference type="EMBL" id="JAGSOG010000293">
    <property type="protein sequence ID" value="MBR7838477.1"/>
    <property type="molecule type" value="Genomic_DNA"/>
</dbReference>
<dbReference type="GO" id="GO:0046872">
    <property type="term" value="F:metal ion binding"/>
    <property type="evidence" value="ECO:0007669"/>
    <property type="project" value="InterPro"/>
</dbReference>
<feature type="domain" description="Mycothiol-dependent maleylpyruvate isomerase metal-binding" evidence="1">
    <location>
        <begin position="14"/>
        <end position="53"/>
    </location>
</feature>
<evidence type="ECO:0000313" key="3">
    <source>
        <dbReference type="Proteomes" id="UP000675781"/>
    </source>
</evidence>
<evidence type="ECO:0000313" key="2">
    <source>
        <dbReference type="EMBL" id="MBR7838477.1"/>
    </source>
</evidence>